<proteinExistence type="predicted"/>
<dbReference type="AlphaFoldDB" id="A0A183ECV4"/>
<name>A0A183ECV4_9BILA</name>
<dbReference type="EMBL" id="UYRT01087357">
    <property type="protein sequence ID" value="VDN32468.1"/>
    <property type="molecule type" value="Genomic_DNA"/>
</dbReference>
<organism evidence="3">
    <name type="scientific">Gongylonema pulchrum</name>
    <dbReference type="NCBI Taxonomy" id="637853"/>
    <lineage>
        <taxon>Eukaryota</taxon>
        <taxon>Metazoa</taxon>
        <taxon>Ecdysozoa</taxon>
        <taxon>Nematoda</taxon>
        <taxon>Chromadorea</taxon>
        <taxon>Rhabditida</taxon>
        <taxon>Spirurina</taxon>
        <taxon>Spiruromorpha</taxon>
        <taxon>Spiruroidea</taxon>
        <taxon>Gongylonematidae</taxon>
        <taxon>Gongylonema</taxon>
    </lineage>
</organism>
<evidence type="ECO:0000313" key="3">
    <source>
        <dbReference type="WBParaSite" id="GPUH_0001882001-mRNA-1"/>
    </source>
</evidence>
<evidence type="ECO:0000313" key="2">
    <source>
        <dbReference type="Proteomes" id="UP000271098"/>
    </source>
</evidence>
<dbReference type="Proteomes" id="UP000271098">
    <property type="component" value="Unassembled WGS sequence"/>
</dbReference>
<gene>
    <name evidence="1" type="ORF">GPUH_LOCUS18794</name>
</gene>
<dbReference type="OrthoDB" id="412369at2759"/>
<sequence length="169" mass="19194">MEHLLQHITDKTTVLEMLTKTFQELPNPVHVDFTEQKLRVIIWYDYAGHFTNKVYVFSSVDDMNDEISAECTRLKPTPNALSHIAHLRFAECFDVTDEKIIEDGAEGVSLCVMLSNLQRSSGPVTCSLVLSRRSDDAFVASKNNVTLGDVLITRIHRTEYKNANFCKDL</sequence>
<keyword evidence="2" id="KW-1185">Reference proteome</keyword>
<dbReference type="WBParaSite" id="GPUH_0001882001-mRNA-1">
    <property type="protein sequence ID" value="GPUH_0001882001-mRNA-1"/>
    <property type="gene ID" value="GPUH_0001882001"/>
</dbReference>
<evidence type="ECO:0000313" key="1">
    <source>
        <dbReference type="EMBL" id="VDN32468.1"/>
    </source>
</evidence>
<reference evidence="3" key="1">
    <citation type="submission" date="2016-06" db="UniProtKB">
        <authorList>
            <consortium name="WormBaseParasite"/>
        </authorList>
    </citation>
    <scope>IDENTIFICATION</scope>
</reference>
<dbReference type="Gene3D" id="2.60.40.3360">
    <property type="match status" value="1"/>
</dbReference>
<accession>A0A183ECV4</accession>
<protein>
    <submittedName>
        <fullName evidence="3">Rad60-SLD_2 domain-containing protein</fullName>
    </submittedName>
</protein>
<reference evidence="1 2" key="2">
    <citation type="submission" date="2018-11" db="EMBL/GenBank/DDBJ databases">
        <authorList>
            <consortium name="Pathogen Informatics"/>
        </authorList>
    </citation>
    <scope>NUCLEOTIDE SEQUENCE [LARGE SCALE GENOMIC DNA]</scope>
</reference>
<dbReference type="InterPro" id="IPR033540">
    <property type="entry name" value="MALT1_IG-like_dom_sf"/>
</dbReference>